<accession>A0AAV7FYJ2</accession>
<dbReference type="Proteomes" id="UP000775213">
    <property type="component" value="Unassembled WGS sequence"/>
</dbReference>
<protein>
    <submittedName>
        <fullName evidence="1">Uncharacterized protein</fullName>
    </submittedName>
</protein>
<organism evidence="1 2">
    <name type="scientific">Dendrobium chrysotoxum</name>
    <name type="common">Orchid</name>
    <dbReference type="NCBI Taxonomy" id="161865"/>
    <lineage>
        <taxon>Eukaryota</taxon>
        <taxon>Viridiplantae</taxon>
        <taxon>Streptophyta</taxon>
        <taxon>Embryophyta</taxon>
        <taxon>Tracheophyta</taxon>
        <taxon>Spermatophyta</taxon>
        <taxon>Magnoliopsida</taxon>
        <taxon>Liliopsida</taxon>
        <taxon>Asparagales</taxon>
        <taxon>Orchidaceae</taxon>
        <taxon>Epidendroideae</taxon>
        <taxon>Malaxideae</taxon>
        <taxon>Dendrobiinae</taxon>
        <taxon>Dendrobium</taxon>
    </lineage>
</organism>
<reference evidence="1 2" key="1">
    <citation type="journal article" date="2021" name="Hortic Res">
        <title>Chromosome-scale assembly of the Dendrobium chrysotoxum genome enhances the understanding of orchid evolution.</title>
        <authorList>
            <person name="Zhang Y."/>
            <person name="Zhang G.Q."/>
            <person name="Zhang D."/>
            <person name="Liu X.D."/>
            <person name="Xu X.Y."/>
            <person name="Sun W.H."/>
            <person name="Yu X."/>
            <person name="Zhu X."/>
            <person name="Wang Z.W."/>
            <person name="Zhao X."/>
            <person name="Zhong W.Y."/>
            <person name="Chen H."/>
            <person name="Yin W.L."/>
            <person name="Huang T."/>
            <person name="Niu S.C."/>
            <person name="Liu Z.J."/>
        </authorList>
    </citation>
    <scope>NUCLEOTIDE SEQUENCE [LARGE SCALE GENOMIC DNA]</scope>
    <source>
        <strain evidence="1">Lindl</strain>
    </source>
</reference>
<name>A0AAV7FYJ2_DENCH</name>
<evidence type="ECO:0000313" key="1">
    <source>
        <dbReference type="EMBL" id="KAH0454679.1"/>
    </source>
</evidence>
<gene>
    <name evidence="1" type="ORF">IEQ34_016603</name>
</gene>
<evidence type="ECO:0000313" key="2">
    <source>
        <dbReference type="Proteomes" id="UP000775213"/>
    </source>
</evidence>
<sequence length="69" mass="7749">MNLVSIEERKFHIDPSSLNKKIKIDNIVNNTTTIILSKMTSLLEVLQPPMVLKVALGTSMLLEGEENVR</sequence>
<proteinExistence type="predicted"/>
<dbReference type="EMBL" id="JAGFBR010000015">
    <property type="protein sequence ID" value="KAH0454679.1"/>
    <property type="molecule type" value="Genomic_DNA"/>
</dbReference>
<dbReference type="AlphaFoldDB" id="A0AAV7FYJ2"/>
<keyword evidence="2" id="KW-1185">Reference proteome</keyword>
<comment type="caution">
    <text evidence="1">The sequence shown here is derived from an EMBL/GenBank/DDBJ whole genome shotgun (WGS) entry which is preliminary data.</text>
</comment>